<dbReference type="GO" id="GO:0042597">
    <property type="term" value="C:periplasmic space"/>
    <property type="evidence" value="ECO:0007669"/>
    <property type="project" value="UniProtKB-SubCell"/>
</dbReference>
<dbReference type="InterPro" id="IPR006059">
    <property type="entry name" value="SBP"/>
</dbReference>
<accession>A0A7C3DZ97</accession>
<dbReference type="Pfam" id="PF13416">
    <property type="entry name" value="SBP_bac_8"/>
    <property type="match status" value="1"/>
</dbReference>
<comment type="caution">
    <text evidence="3">The sequence shown here is derived from an EMBL/GenBank/DDBJ whole genome shotgun (WGS) entry which is preliminary data.</text>
</comment>
<evidence type="ECO:0000256" key="2">
    <source>
        <dbReference type="ARBA" id="ARBA00008520"/>
    </source>
</evidence>
<dbReference type="AlphaFoldDB" id="A0A7C3DZ97"/>
<dbReference type="PROSITE" id="PS51257">
    <property type="entry name" value="PROKAR_LIPOPROTEIN"/>
    <property type="match status" value="1"/>
</dbReference>
<comment type="subcellular location">
    <subcellularLocation>
        <location evidence="1">Periplasm</location>
    </subcellularLocation>
</comment>
<proteinExistence type="inferred from homology"/>
<dbReference type="InterPro" id="IPR050490">
    <property type="entry name" value="Bact_solute-bd_prot1"/>
</dbReference>
<dbReference type="Gene3D" id="3.40.190.10">
    <property type="entry name" value="Periplasmic binding protein-like II"/>
    <property type="match status" value="2"/>
</dbReference>
<evidence type="ECO:0000256" key="1">
    <source>
        <dbReference type="ARBA" id="ARBA00004418"/>
    </source>
</evidence>
<gene>
    <name evidence="3" type="ORF">ENS59_00935</name>
</gene>
<dbReference type="SUPFAM" id="SSF53850">
    <property type="entry name" value="Periplasmic binding protein-like II"/>
    <property type="match status" value="1"/>
</dbReference>
<dbReference type="PANTHER" id="PTHR43649:SF12">
    <property type="entry name" value="DIACETYLCHITOBIOSE BINDING PROTEIN DASA"/>
    <property type="match status" value="1"/>
</dbReference>
<comment type="similarity">
    <text evidence="2">Belongs to the bacterial solute-binding protein 1 family.</text>
</comment>
<evidence type="ECO:0000313" key="3">
    <source>
        <dbReference type="EMBL" id="HFH28068.1"/>
    </source>
</evidence>
<protein>
    <submittedName>
        <fullName evidence="3">Extracellular solute-binding protein</fullName>
    </submittedName>
</protein>
<organism evidence="3">
    <name type="scientific">Gracilinema caldarium</name>
    <dbReference type="NCBI Taxonomy" id="215591"/>
    <lineage>
        <taxon>Bacteria</taxon>
        <taxon>Pseudomonadati</taxon>
        <taxon>Spirochaetota</taxon>
        <taxon>Spirochaetia</taxon>
        <taxon>Spirochaetales</taxon>
        <taxon>Breznakiellaceae</taxon>
        <taxon>Gracilinema</taxon>
    </lineage>
</organism>
<dbReference type="EMBL" id="DSVL01000029">
    <property type="protein sequence ID" value="HFH28068.1"/>
    <property type="molecule type" value="Genomic_DNA"/>
</dbReference>
<dbReference type="PANTHER" id="PTHR43649">
    <property type="entry name" value="ARABINOSE-BINDING PROTEIN-RELATED"/>
    <property type="match status" value="1"/>
</dbReference>
<name>A0A7C3DZ97_9SPIR</name>
<reference evidence="3" key="1">
    <citation type="journal article" date="2020" name="mSystems">
        <title>Genome- and Community-Level Interaction Insights into Carbon Utilization and Element Cycling Functions of Hydrothermarchaeota in Hydrothermal Sediment.</title>
        <authorList>
            <person name="Zhou Z."/>
            <person name="Liu Y."/>
            <person name="Xu W."/>
            <person name="Pan J."/>
            <person name="Luo Z.H."/>
            <person name="Li M."/>
        </authorList>
    </citation>
    <scope>NUCLEOTIDE SEQUENCE [LARGE SCALE GENOMIC DNA]</scope>
    <source>
        <strain evidence="3">SpSt-503</strain>
    </source>
</reference>
<sequence length="554" mass="64260">MYMKNMVRATGLILSLVVFLFATGCAKKKESASAVPTRKPITISVFTIQPRQQPNPDNKAYKYLKEKLGVTFEWDILVGELAQKRGVMIAGEDYPDVIEINETQFIDAGALIPLEDLVEKYGPNIKAHFGDQWDKLRSPDGHIYYLTNWGIIHNKDQSPYYGASAMWIQKEVLKEAGYPKVVTMDQYFDLLINYAKKHPTINGQKTIPFTILTYDWHAFCLWNPPNFLAGNPNDGNGVVDPNTLQYKTFFTMDISKRWFKKLNELNAQGFIDRAAFSDNYDQYLAKLASGRVLGMHDQRWQFQNADDALRDAGMYNRTFAPLPVVFDASIRPHYRDYPIPNLGRGVGISKKAKDPVRIIQFINDLLSEEVQRMMQWGIEGEDWQRNEKGEPYRTPEQRKNWENVTWQEQNRALLVRDIFPNWEGSFNDGYPWDLSYYYPEREALTRPEDKELWQAYGVTSYAELMDKNPPPNPIWYPTWNLPNPPDGSDAQIALQRCDQTMRKYLPKIILAPPSDFEKLWAEYVNQMNTNGIAVYEAYMEDQVKKRVAAWSKKK</sequence>